<feature type="non-terminal residue" evidence="6">
    <location>
        <position position="236"/>
    </location>
</feature>
<dbReference type="FunFam" id="3.65.10.10:FF:000006">
    <property type="entry name" value="3-phosphoshikimate 1-carboxyvinyltransferase"/>
    <property type="match status" value="1"/>
</dbReference>
<evidence type="ECO:0000256" key="4">
    <source>
        <dbReference type="ARBA" id="ARBA00023141"/>
    </source>
</evidence>
<keyword evidence="4" id="KW-0057">Aromatic amino acid biosynthesis</keyword>
<dbReference type="GO" id="GO:0008652">
    <property type="term" value="P:amino acid biosynthetic process"/>
    <property type="evidence" value="ECO:0007669"/>
    <property type="project" value="UniProtKB-KW"/>
</dbReference>
<dbReference type="InterPro" id="IPR013792">
    <property type="entry name" value="RNA3'P_cycl/enolpyr_Trfase_a/b"/>
</dbReference>
<sequence length="236" mass="25118">GNTILRQRSHSRDHTERMLDAMGASLVEDDLVVEVRPGATLKPVNVAVSGDISAAAFWLVASAVHRDSSVQLRNVGINPTRSEVIDILKAMGAKIRIENRHIEGGEPVADLFVESSELTGVEISGDQIPIVQDEVPILALAACFAKGTTIIRDAAELRVKESDRLLTTAKELSRLGAHIRETEDGLVIEGTGYLNGGSCRSYGDHRLAMTLGVAGLVAKDDVVISGSEAVNVSYPG</sequence>
<dbReference type="PANTHER" id="PTHR21090:SF5">
    <property type="entry name" value="PENTAFUNCTIONAL AROM POLYPEPTIDE"/>
    <property type="match status" value="1"/>
</dbReference>
<keyword evidence="2" id="KW-0028">Amino-acid biosynthesis</keyword>
<evidence type="ECO:0000256" key="1">
    <source>
        <dbReference type="ARBA" id="ARBA00022490"/>
    </source>
</evidence>
<dbReference type="EMBL" id="UINC01217190">
    <property type="protein sequence ID" value="SVE43683.1"/>
    <property type="molecule type" value="Genomic_DNA"/>
</dbReference>
<dbReference type="PROSITE" id="PS00885">
    <property type="entry name" value="EPSP_SYNTHASE_2"/>
    <property type="match status" value="1"/>
</dbReference>
<reference evidence="6" key="1">
    <citation type="submission" date="2018-05" db="EMBL/GenBank/DDBJ databases">
        <authorList>
            <person name="Lanie J.A."/>
            <person name="Ng W.-L."/>
            <person name="Kazmierczak K.M."/>
            <person name="Andrzejewski T.M."/>
            <person name="Davidsen T.M."/>
            <person name="Wayne K.J."/>
            <person name="Tettelin H."/>
            <person name="Glass J.I."/>
            <person name="Rusch D."/>
            <person name="Podicherti R."/>
            <person name="Tsui H.-C.T."/>
            <person name="Winkler M.E."/>
        </authorList>
    </citation>
    <scope>NUCLEOTIDE SEQUENCE</scope>
</reference>
<dbReference type="InterPro" id="IPR001986">
    <property type="entry name" value="Enolpyruvate_Tfrase_dom"/>
</dbReference>
<keyword evidence="1" id="KW-0963">Cytoplasm</keyword>
<name>A0A383DH96_9ZZZZ</name>
<evidence type="ECO:0000259" key="5">
    <source>
        <dbReference type="Pfam" id="PF00275"/>
    </source>
</evidence>
<dbReference type="InterPro" id="IPR036968">
    <property type="entry name" value="Enolpyruvate_Tfrase_sf"/>
</dbReference>
<dbReference type="InterPro" id="IPR023193">
    <property type="entry name" value="EPSP_synthase_CS"/>
</dbReference>
<evidence type="ECO:0000313" key="6">
    <source>
        <dbReference type="EMBL" id="SVE43683.1"/>
    </source>
</evidence>
<proteinExistence type="predicted"/>
<dbReference type="PANTHER" id="PTHR21090">
    <property type="entry name" value="AROM/DEHYDROQUINATE SYNTHASE"/>
    <property type="match status" value="1"/>
</dbReference>
<organism evidence="6">
    <name type="scientific">marine metagenome</name>
    <dbReference type="NCBI Taxonomy" id="408172"/>
    <lineage>
        <taxon>unclassified sequences</taxon>
        <taxon>metagenomes</taxon>
        <taxon>ecological metagenomes</taxon>
    </lineage>
</organism>
<dbReference type="GO" id="GO:0003866">
    <property type="term" value="F:3-phosphoshikimate 1-carboxyvinyltransferase activity"/>
    <property type="evidence" value="ECO:0007669"/>
    <property type="project" value="TreeGrafter"/>
</dbReference>
<evidence type="ECO:0000256" key="2">
    <source>
        <dbReference type="ARBA" id="ARBA00022605"/>
    </source>
</evidence>
<gene>
    <name evidence="6" type="ORF">METZ01_LOCUS496537</name>
</gene>
<accession>A0A383DH96</accession>
<keyword evidence="3" id="KW-0808">Transferase</keyword>
<feature type="non-terminal residue" evidence="6">
    <location>
        <position position="1"/>
    </location>
</feature>
<dbReference type="Pfam" id="PF00275">
    <property type="entry name" value="EPSP_synthase"/>
    <property type="match status" value="1"/>
</dbReference>
<dbReference type="GO" id="GO:0009423">
    <property type="term" value="P:chorismate biosynthetic process"/>
    <property type="evidence" value="ECO:0007669"/>
    <property type="project" value="TreeGrafter"/>
</dbReference>
<evidence type="ECO:0000256" key="3">
    <source>
        <dbReference type="ARBA" id="ARBA00022679"/>
    </source>
</evidence>
<dbReference type="AlphaFoldDB" id="A0A383DH96"/>
<protein>
    <recommendedName>
        <fullName evidence="5">Enolpyruvate transferase domain-containing protein</fullName>
    </recommendedName>
</protein>
<dbReference type="SUPFAM" id="SSF55205">
    <property type="entry name" value="EPT/RTPC-like"/>
    <property type="match status" value="1"/>
</dbReference>
<dbReference type="Gene3D" id="3.65.10.10">
    <property type="entry name" value="Enolpyruvate transferase domain"/>
    <property type="match status" value="1"/>
</dbReference>
<feature type="domain" description="Enolpyruvate transferase" evidence="5">
    <location>
        <begin position="3"/>
        <end position="235"/>
    </location>
</feature>
<dbReference type="GO" id="GO:0009073">
    <property type="term" value="P:aromatic amino acid family biosynthetic process"/>
    <property type="evidence" value="ECO:0007669"/>
    <property type="project" value="UniProtKB-KW"/>
</dbReference>